<dbReference type="Proteomes" id="UP000076632">
    <property type="component" value="Unassembled WGS sequence"/>
</dbReference>
<proteinExistence type="predicted"/>
<protein>
    <submittedName>
        <fullName evidence="2">Uncharacterized protein</fullName>
    </submittedName>
</protein>
<gene>
    <name evidence="2" type="ORF">L228DRAFT_139519</name>
</gene>
<dbReference type="EMBL" id="KV407458">
    <property type="protein sequence ID" value="KZF22915.1"/>
    <property type="molecule type" value="Genomic_DNA"/>
</dbReference>
<dbReference type="AlphaFoldDB" id="A0A165H2Z7"/>
<reference evidence="2 3" key="1">
    <citation type="journal article" date="2016" name="Fungal Biol.">
        <title>The genome of Xylona heveae provides a window into fungal endophytism.</title>
        <authorList>
            <person name="Gazis R."/>
            <person name="Kuo A."/>
            <person name="Riley R."/>
            <person name="LaButti K."/>
            <person name="Lipzen A."/>
            <person name="Lin J."/>
            <person name="Amirebrahimi M."/>
            <person name="Hesse C.N."/>
            <person name="Spatafora J.W."/>
            <person name="Henrissat B."/>
            <person name="Hainaut M."/>
            <person name="Grigoriev I.V."/>
            <person name="Hibbett D.S."/>
        </authorList>
    </citation>
    <scope>NUCLEOTIDE SEQUENCE [LARGE SCALE GENOMIC DNA]</scope>
    <source>
        <strain evidence="2 3">TC161</strain>
    </source>
</reference>
<keyword evidence="3" id="KW-1185">Reference proteome</keyword>
<evidence type="ECO:0000313" key="2">
    <source>
        <dbReference type="EMBL" id="KZF22915.1"/>
    </source>
</evidence>
<name>A0A165H2Z7_XYLHT</name>
<feature type="region of interest" description="Disordered" evidence="1">
    <location>
        <begin position="26"/>
        <end position="53"/>
    </location>
</feature>
<sequence length="155" mass="18034">MSRDDVCIFWSWGVDIYPWSRSPYRPQSKKLRARQSSELIPDNEEDKEFEDEKKPALPLRHLLSTKRLNNENNKETKEHLTKGGYRITTVKINRGQRKLLIAYPLDLYPTVWYYLGFSPGNRAAAYEPKRTVVGCSAQRFASLQVCRSAGLRPRT</sequence>
<dbReference type="RefSeq" id="XP_018188470.1">
    <property type="nucleotide sequence ID" value="XM_018329160.1"/>
</dbReference>
<dbReference type="InParanoid" id="A0A165H2Z7"/>
<accession>A0A165H2Z7</accession>
<evidence type="ECO:0000256" key="1">
    <source>
        <dbReference type="SAM" id="MobiDB-lite"/>
    </source>
</evidence>
<dbReference type="GeneID" id="28894297"/>
<organism evidence="2 3">
    <name type="scientific">Xylona heveae (strain CBS 132557 / TC161)</name>
    <dbReference type="NCBI Taxonomy" id="1328760"/>
    <lineage>
        <taxon>Eukaryota</taxon>
        <taxon>Fungi</taxon>
        <taxon>Dikarya</taxon>
        <taxon>Ascomycota</taxon>
        <taxon>Pezizomycotina</taxon>
        <taxon>Xylonomycetes</taxon>
        <taxon>Xylonales</taxon>
        <taxon>Xylonaceae</taxon>
        <taxon>Xylona</taxon>
    </lineage>
</organism>
<evidence type="ECO:0000313" key="3">
    <source>
        <dbReference type="Proteomes" id="UP000076632"/>
    </source>
</evidence>